<feature type="transmembrane region" description="Helical" evidence="10">
    <location>
        <begin position="1927"/>
        <end position="1949"/>
    </location>
</feature>
<evidence type="ECO:0000256" key="2">
    <source>
        <dbReference type="ARBA" id="ARBA00007313"/>
    </source>
</evidence>
<proteinExistence type="inferred from homology"/>
<sequence>MLYLAVLLLLLNPTTSFSASGPHITDVNLLLPPKITHPVEYRLQGSDGCFKWSWDHHDILSVLPEYNSSNHCSTSARLRSIAPYSGRKETAVYAADVHTGVVIRCKVFIDNFSRIQIFHNSIKLDLDGLATLRVRAFDSEENVFSSLVGLQFVWHLMPETDGLPHHLVHVPLKDSPLSDCGGLCGDLDIQIELEDSGVFSDLYAVKGVEIGQEIVSVHLLEPGLKHMADRIVLTVAEAMSLDPPSPVFVLIGASVHYRLKVIRGNIPQVVTLPSPHHQWSVSNSSVAQVDSMMGLTKALGLGVATVAVEDTRVVGHIQVSSLNVVVPDSLSLFIAPFSTSSDPLEGVTAIPSVARWYVVSGRQYLIQMKVFSRGPGAQEIYITESDDVKLYDNQSDYWRTFLVSDDIAVKHGWRNSRILKASSQGLGKLMASLTYFTGDQETKEVLKVVQEVTVCNQVKFILNKRSGITQSILLPWAPTVYQEVELKATGGCAKASSDYKWFSSDTATVSVSASGIVQAKKPGKATVKVISVFDALNYDEVVIEVSIPSSMAILHSFPVETVVGSHLQAAVTMKASNGAYFYKCDAFSPFIKWKAGSESFIIVNATVEKPVMDMLENVELHASLNGPPCSWTNIYASGPGRAMLHATLSKDYHHVDNSLHGPIVLKASSCIAAYPPLIICQSGDGSQFGGYWFDLAQAEAHNLLENLDKLYLVPGTHLDIMLLGGPEKWDKGVDFIETVDILDEGHGPIQNGVLVNQVSGNNRSVYRVSCQTLGNFKLVFKRGNLVGDDHPLPAIAEVLSSFSCGYPSSIALIADEPVNERNVIRTAIQADRSSGRIRVTPVTVANGRTVRIAAVGLSNTGEAFANSSSLCLRWELSSCDGLAYWDDALDSVRSKCSWERFLVLQNEPGLCIVRASVIGFRDTVIDQLLESSENVLTDAIRLQLVSTISVNPEFNLLFFNPDAKVNLSIIGGSCFLEAVVNDSRVVEVVPPPLGLQCLQLMLSPKGLGTALVTVHDIGLAPPIAASAVVQVADIDWIRITSQEELCLMEGSSQTINLMAGINDGSTFDSSQVLFVCESWILSNYFSDWELVMQYAYMNIHVHIEDHIVELIGIDDTSSPHGGYVNAPNFKIMGTHLGITTLYVSASQQSGQEILSEPIKVEVYAPPRIHPPDIFLAPGASYVLTVEGGPTIGVYVEYASMDEGIATIQKSLGRLSANSPGNTTVLATVFGKGDTVICQAYGSVKIGIPSVMTLNVQSEQLGVGREMPIYPVFPEVLGFLVSEHLHGEKYKSLVSTSKEVQFTSFLEEKELGFIKILYGRALAPCGAVTFPWKSIWKPKVLPRVAFFMWTALGKILTADNLRRRGIILLIWGFVGDAQRSAGRTNVTVTFSCDFISSGSNSGSRFYSASVSLLVVADLPLALGVPITWVLPPHYTTTGLLPSSSESYGHWDSQSRKGTIVYSLLRHGSEKNEAGQKDSISIHRDRIKTTDSNNLACIQAKDRTTGRIEIASCVRVAEVAQIRITNKEFPFHVINLAVGADLKLPISYCDALGNPFYEAHNAILFYAETNYADIVLINNTHDDNGNIHLKAIRHGRALVRVSMSSSQLKTWLGLFYNSMYGGSDAGLLENWSLRALHTSAQLNGLCLNDQVSGKWFTANESVVSVDMPSGIAEIIGEGSTQVIFKGSGLKLQTTVTVLTGDIVSVDAPKETLTNVPFPTKGYNFSLKFSNTYGNQFGALGNSKEVQYDCNVDPPFVGYAKPWVDLNTGSSYCLFFPYSPEHLVRSIPKSKDMKPDISVSMSASMRGANYASGSASALFIGGFSVLEMRKNLKQLNLTPGSNKTIITILGNTDVEIHWHNQDLIKISSIYREESGIGGQAQYEIKVLGAKGFRDKIIITLPANGQRVEIDVAYEPVERAEASGTTINKTLWAGVIGCFALLVLTAAIFICYLDRPDRSQPSTVPATPSVPAPTTPDHGSPAVLNEQSPRTPQPFVDYVRRTIDETPYYRKEGRRRFNLQNTL</sequence>
<keyword evidence="8" id="KW-0539">Nucleus</keyword>
<dbReference type="Pfam" id="PF24425">
    <property type="entry name" value="Ig_GP210_15th"/>
    <property type="match status" value="1"/>
</dbReference>
<feature type="domain" description="BIG2" evidence="12">
    <location>
        <begin position="1162"/>
        <end position="1238"/>
    </location>
</feature>
<dbReference type="SUPFAM" id="SSF49373">
    <property type="entry name" value="Invasin/intimin cell-adhesion fragments"/>
    <property type="match status" value="1"/>
</dbReference>
<dbReference type="Pfam" id="PF22967">
    <property type="entry name" value="Ig_NUP210_1st"/>
    <property type="match status" value="1"/>
</dbReference>
<dbReference type="InterPro" id="IPR056233">
    <property type="entry name" value="Ig_GP210_16th"/>
</dbReference>
<evidence type="ECO:0000256" key="3">
    <source>
        <dbReference type="ARBA" id="ARBA00022692"/>
    </source>
</evidence>
<evidence type="ECO:0000256" key="9">
    <source>
        <dbReference type="SAM" id="MobiDB-lite"/>
    </source>
</evidence>
<comment type="subcellular location">
    <subcellularLocation>
        <location evidence="1">Nucleus membrane</location>
        <topology evidence="1">Single-pass membrane protein</topology>
    </subcellularLocation>
</comment>
<dbReference type="InterPro" id="IPR003343">
    <property type="entry name" value="Big_2"/>
</dbReference>
<evidence type="ECO:0000256" key="7">
    <source>
        <dbReference type="ARBA" id="ARBA00023180"/>
    </source>
</evidence>
<dbReference type="Pfam" id="PF26182">
    <property type="entry name" value="Ig_NUP210_5th"/>
    <property type="match status" value="1"/>
</dbReference>
<accession>A0A2N9IPR5</accession>
<organism evidence="13">
    <name type="scientific">Fagus sylvatica</name>
    <name type="common">Beechnut</name>
    <dbReference type="NCBI Taxonomy" id="28930"/>
    <lineage>
        <taxon>Eukaryota</taxon>
        <taxon>Viridiplantae</taxon>
        <taxon>Streptophyta</taxon>
        <taxon>Embryophyta</taxon>
        <taxon>Tracheophyta</taxon>
        <taxon>Spermatophyta</taxon>
        <taxon>Magnoliopsida</taxon>
        <taxon>eudicotyledons</taxon>
        <taxon>Gunneridae</taxon>
        <taxon>Pentapetalae</taxon>
        <taxon>rosids</taxon>
        <taxon>fabids</taxon>
        <taxon>Fagales</taxon>
        <taxon>Fagaceae</taxon>
        <taxon>Fagus</taxon>
    </lineage>
</organism>
<evidence type="ECO:0000259" key="12">
    <source>
        <dbReference type="SMART" id="SM00635"/>
    </source>
</evidence>
<dbReference type="Pfam" id="PF24427">
    <property type="entry name" value="Ig_GP210_16th"/>
    <property type="match status" value="1"/>
</dbReference>
<dbReference type="Pfam" id="PF22962">
    <property type="entry name" value="Ig_NUP210_7th"/>
    <property type="match status" value="1"/>
</dbReference>
<dbReference type="EMBL" id="OIVN01006196">
    <property type="protein sequence ID" value="SPD27527.1"/>
    <property type="molecule type" value="Genomic_DNA"/>
</dbReference>
<reference evidence="13" key="1">
    <citation type="submission" date="2018-02" db="EMBL/GenBank/DDBJ databases">
        <authorList>
            <person name="Cohen D.B."/>
            <person name="Kent A.D."/>
        </authorList>
    </citation>
    <scope>NUCLEOTIDE SEQUENCE</scope>
</reference>
<evidence type="ECO:0000256" key="10">
    <source>
        <dbReference type="SAM" id="Phobius"/>
    </source>
</evidence>
<feature type="domain" description="BIG2" evidence="12">
    <location>
        <begin position="467"/>
        <end position="538"/>
    </location>
</feature>
<dbReference type="PANTHER" id="PTHR23019:SF0">
    <property type="entry name" value="NUCLEAR PORE MEMBRANE GLYCOPROTEIN 210"/>
    <property type="match status" value="1"/>
</dbReference>
<comment type="similarity">
    <text evidence="2">Belongs to the NUP210 family.</text>
</comment>
<evidence type="ECO:0000256" key="6">
    <source>
        <dbReference type="ARBA" id="ARBA00023136"/>
    </source>
</evidence>
<evidence type="ECO:0000256" key="8">
    <source>
        <dbReference type="ARBA" id="ARBA00023242"/>
    </source>
</evidence>
<keyword evidence="5 10" id="KW-1133">Transmembrane helix</keyword>
<name>A0A2N9IPR5_FAGSY</name>
<feature type="region of interest" description="Disordered" evidence="9">
    <location>
        <begin position="1956"/>
        <end position="1991"/>
    </location>
</feature>
<protein>
    <recommendedName>
        <fullName evidence="12">BIG2 domain-containing protein</fullName>
    </recommendedName>
</protein>
<dbReference type="InterPro" id="IPR055099">
    <property type="entry name" value="Ig_NUP210_7th"/>
</dbReference>
<dbReference type="InterPro" id="IPR045197">
    <property type="entry name" value="NUP210-like"/>
</dbReference>
<dbReference type="InterPro" id="IPR008964">
    <property type="entry name" value="Invasin/intimin_cell_adhesion"/>
</dbReference>
<dbReference type="InterPro" id="IPR056232">
    <property type="entry name" value="Ig_GP210_15th"/>
</dbReference>
<evidence type="ECO:0000256" key="5">
    <source>
        <dbReference type="ARBA" id="ARBA00022989"/>
    </source>
</evidence>
<gene>
    <name evidence="13" type="ORF">FSB_LOCUS55409</name>
</gene>
<feature type="signal peptide" evidence="11">
    <location>
        <begin position="1"/>
        <end position="16"/>
    </location>
</feature>
<keyword evidence="6 10" id="KW-0472">Membrane</keyword>
<dbReference type="InterPro" id="IPR055096">
    <property type="entry name" value="Ig_NUP210_1st"/>
</dbReference>
<keyword evidence="4 11" id="KW-0732">Signal</keyword>
<keyword evidence="3 10" id="KW-0812">Transmembrane</keyword>
<dbReference type="PANTHER" id="PTHR23019">
    <property type="entry name" value="NUCLEAR PORE MEMBRANE GLYCOPROTEIN GP210-RELATED"/>
    <property type="match status" value="1"/>
</dbReference>
<dbReference type="Pfam" id="PF02368">
    <property type="entry name" value="Big_2"/>
    <property type="match status" value="1"/>
</dbReference>
<evidence type="ECO:0000256" key="11">
    <source>
        <dbReference type="SAM" id="SignalP"/>
    </source>
</evidence>
<keyword evidence="7" id="KW-0325">Glycoprotein</keyword>
<dbReference type="SMART" id="SM00635">
    <property type="entry name" value="BID_2"/>
    <property type="match status" value="2"/>
</dbReference>
<dbReference type="Pfam" id="PF22969">
    <property type="entry name" value="Ig_NUP210_2nd"/>
    <property type="match status" value="1"/>
</dbReference>
<dbReference type="InterPro" id="IPR055097">
    <property type="entry name" value="Ig_NUP210_2nd"/>
</dbReference>
<evidence type="ECO:0000256" key="4">
    <source>
        <dbReference type="ARBA" id="ARBA00022729"/>
    </source>
</evidence>
<feature type="chain" id="PRO_5014660393" description="BIG2 domain-containing protein" evidence="11">
    <location>
        <begin position="17"/>
        <end position="2019"/>
    </location>
</feature>
<evidence type="ECO:0000313" key="13">
    <source>
        <dbReference type="EMBL" id="SPD27527.1"/>
    </source>
</evidence>
<dbReference type="Gene3D" id="2.60.40.1080">
    <property type="match status" value="1"/>
</dbReference>
<dbReference type="GO" id="GO:0031965">
    <property type="term" value="C:nuclear membrane"/>
    <property type="evidence" value="ECO:0007669"/>
    <property type="project" value="UniProtKB-SubCell"/>
</dbReference>
<evidence type="ECO:0000256" key="1">
    <source>
        <dbReference type="ARBA" id="ARBA00004590"/>
    </source>
</evidence>